<sequence length="409" mass="44256">MELEKLLGELARPAATKMVLVVLDGIGGLPVPECGGKTELEAAHTPNLDALAQRSELGLAHPVLPGITPGSSAGHLALFGYDPLKYIIGRGVLEALGIGFPLEPQDVAVRANFATVRHTPEGIVVTDRRAGRPATEHTAKICALLQENIPEIEGVPVFIRPVKEHRFVVVFRSPELGEQVADTDPQAVGAPPLPPRALTPEAAKTAAVAAKFLERLAALLKDEPATNYALLRGFSRRPQLTLFPERFKVRAGAIAVYPMYRGLASLTGMELLPVAGETIAAEMASLKENWDGYDFFFLHVKGTDSRGEDGNWEGKVKVIEEFDRLLPEILALGPDALVITGDHSTPAVYRGHSWHPVPFLVHSRWVRPRRETQGFSEAACAAGTLGHFPLLYTMNLLLAHAGRLTKFSA</sequence>
<keyword evidence="9" id="KW-1185">Reference proteome</keyword>
<dbReference type="GO" id="GO:0004619">
    <property type="term" value="F:phosphoglycerate mutase activity"/>
    <property type="evidence" value="ECO:0007669"/>
    <property type="project" value="UniProtKB-UniRule"/>
</dbReference>
<dbReference type="SUPFAM" id="SSF53649">
    <property type="entry name" value="Alkaline phosphatase-like"/>
    <property type="match status" value="1"/>
</dbReference>
<evidence type="ECO:0000313" key="9">
    <source>
        <dbReference type="Proteomes" id="UP000282654"/>
    </source>
</evidence>
<accession>A0A3N5BTE1</accession>
<dbReference type="InterPro" id="IPR004456">
    <property type="entry name" value="Pglycerate_mutase_ApgM"/>
</dbReference>
<keyword evidence="4 6" id="KW-0324">Glycolysis</keyword>
<dbReference type="AlphaFoldDB" id="A0A3N5BTE1"/>
<evidence type="ECO:0000313" key="8">
    <source>
        <dbReference type="EMBL" id="RPF47051.1"/>
    </source>
</evidence>
<dbReference type="UniPathway" id="UPA00109">
    <property type="reaction ID" value="UER00186"/>
</dbReference>
<evidence type="ECO:0000259" key="7">
    <source>
        <dbReference type="Pfam" id="PF01676"/>
    </source>
</evidence>
<keyword evidence="5 6" id="KW-0413">Isomerase</keyword>
<reference evidence="8 9" key="1">
    <citation type="submission" date="2018-11" db="EMBL/GenBank/DDBJ databases">
        <title>Genomic Encyclopedia of Type Strains, Phase IV (KMG-IV): sequencing the most valuable type-strain genomes for metagenomic binning, comparative biology and taxonomic classification.</title>
        <authorList>
            <person name="Goeker M."/>
        </authorList>
    </citation>
    <scope>NUCLEOTIDE SEQUENCE [LARGE SCALE GENOMIC DNA]</scope>
    <source>
        <strain evidence="8 9">DSM 102936</strain>
    </source>
</reference>
<feature type="domain" description="Metalloenzyme" evidence="7">
    <location>
        <begin position="17"/>
        <end position="391"/>
    </location>
</feature>
<dbReference type="InterPro" id="IPR006124">
    <property type="entry name" value="Metalloenzyme"/>
</dbReference>
<dbReference type="InterPro" id="IPR042253">
    <property type="entry name" value="Pglycerate_mutase_ApgM_sf"/>
</dbReference>
<dbReference type="Proteomes" id="UP000282654">
    <property type="component" value="Unassembled WGS sequence"/>
</dbReference>
<dbReference type="CDD" id="cd16011">
    <property type="entry name" value="iPGM_like"/>
    <property type="match status" value="1"/>
</dbReference>
<dbReference type="InterPro" id="IPR017850">
    <property type="entry name" value="Alkaline_phosphatase_core_sf"/>
</dbReference>
<dbReference type="NCBIfam" id="TIGR00306">
    <property type="entry name" value="apgM"/>
    <property type="match status" value="1"/>
</dbReference>
<dbReference type="InterPro" id="IPR023665">
    <property type="entry name" value="ApgAM_prokaryotes"/>
</dbReference>
<evidence type="ECO:0000256" key="4">
    <source>
        <dbReference type="ARBA" id="ARBA00023152"/>
    </source>
</evidence>
<dbReference type="OrthoDB" id="9804453at2"/>
<dbReference type="EMBL" id="RKRE01000002">
    <property type="protein sequence ID" value="RPF47051.1"/>
    <property type="molecule type" value="Genomic_DNA"/>
</dbReference>
<evidence type="ECO:0000256" key="2">
    <source>
        <dbReference type="ARBA" id="ARBA00002315"/>
    </source>
</evidence>
<organism evidence="8 9">
    <name type="scientific">Thermodesulfitimonas autotrophica</name>
    <dbReference type="NCBI Taxonomy" id="1894989"/>
    <lineage>
        <taxon>Bacteria</taxon>
        <taxon>Bacillati</taxon>
        <taxon>Bacillota</taxon>
        <taxon>Clostridia</taxon>
        <taxon>Thermoanaerobacterales</taxon>
        <taxon>Thermoanaerobacteraceae</taxon>
        <taxon>Thermodesulfitimonas</taxon>
    </lineage>
</organism>
<comment type="catalytic activity">
    <reaction evidence="1 6">
        <text>(2R)-2-phosphoglycerate = (2R)-3-phosphoglycerate</text>
        <dbReference type="Rhea" id="RHEA:15901"/>
        <dbReference type="ChEBI" id="CHEBI:58272"/>
        <dbReference type="ChEBI" id="CHEBI:58289"/>
        <dbReference type="EC" id="5.4.2.12"/>
    </reaction>
</comment>
<dbReference type="Gene3D" id="3.30.70.2130">
    <property type="entry name" value="Metalloenzyme domain"/>
    <property type="match status" value="1"/>
</dbReference>
<dbReference type="Gene3D" id="3.40.720.10">
    <property type="entry name" value="Alkaline Phosphatase, subunit A"/>
    <property type="match status" value="1"/>
</dbReference>
<dbReference type="GO" id="GO:0046872">
    <property type="term" value="F:metal ion binding"/>
    <property type="evidence" value="ECO:0007669"/>
    <property type="project" value="InterPro"/>
</dbReference>
<proteinExistence type="inferred from homology"/>
<name>A0A3N5BTE1_9THEO</name>
<dbReference type="Pfam" id="PF10143">
    <property type="entry name" value="PhosphMutase"/>
    <property type="match status" value="1"/>
</dbReference>
<comment type="caution">
    <text evidence="8">The sequence shown here is derived from an EMBL/GenBank/DDBJ whole genome shotgun (WGS) entry which is preliminary data.</text>
</comment>
<evidence type="ECO:0000256" key="5">
    <source>
        <dbReference type="ARBA" id="ARBA00023235"/>
    </source>
</evidence>
<dbReference type="HAMAP" id="MF_01402_B">
    <property type="entry name" value="ApgM_B"/>
    <property type="match status" value="1"/>
</dbReference>
<dbReference type="GO" id="GO:0006096">
    <property type="term" value="P:glycolytic process"/>
    <property type="evidence" value="ECO:0007669"/>
    <property type="project" value="UniProtKB-UniRule"/>
</dbReference>
<dbReference type="EC" id="5.4.2.12" evidence="6"/>
<dbReference type="Pfam" id="PF01676">
    <property type="entry name" value="Metalloenzyme"/>
    <property type="match status" value="1"/>
</dbReference>
<comment type="similarity">
    <text evidence="3 6">Belongs to the BPG-independent phosphoglycerate mutase family. A-PGAM subfamily.</text>
</comment>
<dbReference type="PIRSF" id="PIRSF006392">
    <property type="entry name" value="IPGAM_arch"/>
    <property type="match status" value="1"/>
</dbReference>
<dbReference type="PANTHER" id="PTHR31209">
    <property type="entry name" value="COFACTOR-INDEPENDENT PHOSPHOGLYCERATE MUTASE"/>
    <property type="match status" value="1"/>
</dbReference>
<comment type="function">
    <text evidence="2 6">Catalyzes the interconversion of 2-phosphoglycerate and 3-phosphoglycerate.</text>
</comment>
<dbReference type="RefSeq" id="WP_123929757.1">
    <property type="nucleotide sequence ID" value="NZ_RKRE01000002.1"/>
</dbReference>
<comment type="pathway">
    <text evidence="6">Carbohydrate degradation; glycolysis; pyruvate from D-glyceraldehyde 3-phosphate: step 3/5.</text>
</comment>
<evidence type="ECO:0000256" key="3">
    <source>
        <dbReference type="ARBA" id="ARBA00005524"/>
    </source>
</evidence>
<gene>
    <name evidence="6" type="primary">apgM</name>
    <name evidence="8" type="ORF">EDD75_1322</name>
</gene>
<dbReference type="NCBIfam" id="NF003160">
    <property type="entry name" value="PRK04135.1"/>
    <property type="match status" value="1"/>
</dbReference>
<evidence type="ECO:0000256" key="1">
    <source>
        <dbReference type="ARBA" id="ARBA00000370"/>
    </source>
</evidence>
<dbReference type="PANTHER" id="PTHR31209:SF0">
    <property type="entry name" value="METALLOENZYME DOMAIN-CONTAINING PROTEIN"/>
    <property type="match status" value="1"/>
</dbReference>
<evidence type="ECO:0000256" key="6">
    <source>
        <dbReference type="HAMAP-Rule" id="MF_01402"/>
    </source>
</evidence>
<protein>
    <recommendedName>
        <fullName evidence="6">Probable 2,3-bisphosphoglycerate-independent phosphoglycerate mutase</fullName>
        <shortName evidence="6">BPG-independent PGAM</shortName>
        <shortName evidence="6">Phosphoglyceromutase</shortName>
        <shortName evidence="6">aPGAM</shortName>
        <ecNumber evidence="6">5.4.2.12</ecNumber>
    </recommendedName>
</protein>